<organism evidence="2 3">
    <name type="scientific">Anaerocolumna xylanovorans DSM 12503</name>
    <dbReference type="NCBI Taxonomy" id="1121345"/>
    <lineage>
        <taxon>Bacteria</taxon>
        <taxon>Bacillati</taxon>
        <taxon>Bacillota</taxon>
        <taxon>Clostridia</taxon>
        <taxon>Lachnospirales</taxon>
        <taxon>Lachnospiraceae</taxon>
        <taxon>Anaerocolumna</taxon>
    </lineage>
</organism>
<reference evidence="2 3" key="1">
    <citation type="submission" date="2016-12" db="EMBL/GenBank/DDBJ databases">
        <authorList>
            <person name="Song W.-J."/>
            <person name="Kurnit D.M."/>
        </authorList>
    </citation>
    <scope>NUCLEOTIDE SEQUENCE [LARGE SCALE GENOMIC DNA]</scope>
    <source>
        <strain evidence="2 3">DSM 12503</strain>
    </source>
</reference>
<name>A0A1M7XXF9_9FIRM</name>
<gene>
    <name evidence="2" type="ORF">SAMN02745217_00301</name>
</gene>
<dbReference type="RefSeq" id="WP_073587040.1">
    <property type="nucleotide sequence ID" value="NZ_FRFD01000003.1"/>
</dbReference>
<accession>A0A1M7XXF9</accession>
<dbReference type="EMBL" id="FRFD01000003">
    <property type="protein sequence ID" value="SHO43626.1"/>
    <property type="molecule type" value="Genomic_DNA"/>
</dbReference>
<dbReference type="InterPro" id="IPR046749">
    <property type="entry name" value="SHOCT_2"/>
</dbReference>
<dbReference type="OrthoDB" id="1708280at2"/>
<dbReference type="AlphaFoldDB" id="A0A1M7XXF9"/>
<evidence type="ECO:0000313" key="3">
    <source>
        <dbReference type="Proteomes" id="UP000184612"/>
    </source>
</evidence>
<keyword evidence="3" id="KW-1185">Reference proteome</keyword>
<evidence type="ECO:0000313" key="2">
    <source>
        <dbReference type="EMBL" id="SHO43626.1"/>
    </source>
</evidence>
<evidence type="ECO:0000259" key="1">
    <source>
        <dbReference type="Pfam" id="PF20612"/>
    </source>
</evidence>
<dbReference type="Proteomes" id="UP000184612">
    <property type="component" value="Unassembled WGS sequence"/>
</dbReference>
<dbReference type="STRING" id="1121345.SAMN02745217_00301"/>
<sequence length="71" mass="8148">MKLTKLEAVDSIKYVAEKPTEASLKNEHDYLVAEKLTKKLLEKGLISQSEFDKIMVKNRETFSPFLAEIMS</sequence>
<feature type="domain" description="SHOCT-like" evidence="1">
    <location>
        <begin position="21"/>
        <end position="70"/>
    </location>
</feature>
<proteinExistence type="predicted"/>
<protein>
    <recommendedName>
        <fullName evidence="1">SHOCT-like domain-containing protein</fullName>
    </recommendedName>
</protein>
<dbReference type="Pfam" id="PF20612">
    <property type="entry name" value="SHOCT_2"/>
    <property type="match status" value="1"/>
</dbReference>